<organism evidence="1">
    <name type="scientific">hydrothermal vent metagenome</name>
    <dbReference type="NCBI Taxonomy" id="652676"/>
    <lineage>
        <taxon>unclassified sequences</taxon>
        <taxon>metagenomes</taxon>
        <taxon>ecological metagenomes</taxon>
    </lineage>
</organism>
<dbReference type="AlphaFoldDB" id="A0A3B0TZM0"/>
<protein>
    <submittedName>
        <fullName evidence="1">Uncharacterized protein</fullName>
    </submittedName>
</protein>
<sequence length="42" mass="4590">MQQSCNKVAANLQQNYSVKIMPGVAAIAPQHNCLFTVQNLCL</sequence>
<reference evidence="1" key="1">
    <citation type="submission" date="2018-06" db="EMBL/GenBank/DDBJ databases">
        <authorList>
            <person name="Zhirakovskaya E."/>
        </authorList>
    </citation>
    <scope>NUCLEOTIDE SEQUENCE</scope>
</reference>
<accession>A0A3B0TZM0</accession>
<name>A0A3B0TZM0_9ZZZZ</name>
<gene>
    <name evidence="1" type="ORF">MNBD_ALPHA11-1409</name>
</gene>
<dbReference type="EMBL" id="UOEQ01000360">
    <property type="protein sequence ID" value="VAW21563.1"/>
    <property type="molecule type" value="Genomic_DNA"/>
</dbReference>
<evidence type="ECO:0000313" key="1">
    <source>
        <dbReference type="EMBL" id="VAW21563.1"/>
    </source>
</evidence>
<proteinExistence type="predicted"/>